<evidence type="ECO:0000256" key="5">
    <source>
        <dbReference type="ARBA" id="ARBA00022763"/>
    </source>
</evidence>
<evidence type="ECO:0000256" key="11">
    <source>
        <dbReference type="SAM" id="MobiDB-lite"/>
    </source>
</evidence>
<evidence type="ECO:0000256" key="10">
    <source>
        <dbReference type="ARBA" id="ARBA00023242"/>
    </source>
</evidence>
<dbReference type="Gene3D" id="1.20.1280.50">
    <property type="match status" value="1"/>
</dbReference>
<dbReference type="EC" id="3.6.4.13" evidence="13"/>
<reference evidence="13 14" key="1">
    <citation type="submission" date="2023-08" db="EMBL/GenBank/DDBJ databases">
        <title>Black Yeasts Isolated from many extreme environments.</title>
        <authorList>
            <person name="Coleine C."/>
            <person name="Stajich J.E."/>
            <person name="Selbmann L."/>
        </authorList>
    </citation>
    <scope>NUCLEOTIDE SEQUENCE [LARGE SCALE GENOMIC DNA]</scope>
    <source>
        <strain evidence="13 14">CCFEE 5386</strain>
    </source>
</reference>
<dbReference type="SUPFAM" id="SSF81383">
    <property type="entry name" value="F-box domain"/>
    <property type="match status" value="1"/>
</dbReference>
<evidence type="ECO:0000256" key="4">
    <source>
        <dbReference type="ARBA" id="ARBA00022741"/>
    </source>
</evidence>
<feature type="region of interest" description="Disordered" evidence="11">
    <location>
        <begin position="172"/>
        <end position="204"/>
    </location>
</feature>
<dbReference type="EMBL" id="JAVRRR010000954">
    <property type="protein sequence ID" value="KAK5139925.1"/>
    <property type="molecule type" value="Genomic_DNA"/>
</dbReference>
<dbReference type="Proteomes" id="UP001308179">
    <property type="component" value="Unassembled WGS sequence"/>
</dbReference>
<evidence type="ECO:0000313" key="13">
    <source>
        <dbReference type="EMBL" id="KAK5139925.1"/>
    </source>
</evidence>
<keyword evidence="4" id="KW-0547">Nucleotide-binding</keyword>
<keyword evidence="3" id="KW-0158">Chromosome</keyword>
<evidence type="ECO:0000256" key="2">
    <source>
        <dbReference type="ARBA" id="ARBA00004286"/>
    </source>
</evidence>
<evidence type="ECO:0000256" key="7">
    <source>
        <dbReference type="ARBA" id="ARBA00023054"/>
    </source>
</evidence>
<gene>
    <name evidence="13" type="primary">smc6</name>
    <name evidence="13" type="ORF">LTR32_007120</name>
</gene>
<dbReference type="GO" id="GO:0003724">
    <property type="term" value="F:RNA helicase activity"/>
    <property type="evidence" value="ECO:0007669"/>
    <property type="project" value="UniProtKB-EC"/>
</dbReference>
<keyword evidence="6" id="KW-0067">ATP-binding</keyword>
<protein>
    <submittedName>
        <fullName evidence="13">Structural maintenance of chromosomes protein 6</fullName>
        <ecNumber evidence="13">3.6.4.13</ecNumber>
    </submittedName>
</protein>
<comment type="subcellular location">
    <subcellularLocation>
        <location evidence="2">Chromosome</location>
    </subcellularLocation>
    <subcellularLocation>
        <location evidence="1">Nucleus</location>
    </subcellularLocation>
</comment>
<dbReference type="InterPro" id="IPR001810">
    <property type="entry name" value="F-box_dom"/>
</dbReference>
<feature type="compositionally biased region" description="Polar residues" evidence="11">
    <location>
        <begin position="189"/>
        <end position="198"/>
    </location>
</feature>
<evidence type="ECO:0000313" key="14">
    <source>
        <dbReference type="Proteomes" id="UP001308179"/>
    </source>
</evidence>
<evidence type="ECO:0000259" key="12">
    <source>
        <dbReference type="PROSITE" id="PS50181"/>
    </source>
</evidence>
<sequence length="1101" mass="126570">NQHAWAQVEEQEKLLEEFGEAVVTAEQSVREREEEAQTACGTFDGHDQAHETTVTLAESLREQLVPVEGQRAASREKFDAARAEVTSTVAAEREIREHMKSAKKRVADLERDATTERDRIANAEGAEHAQRLDRLAELRTAVEAARAEQKDHAEAFASLTRATDQAYEAYEAAKPAKDQQTEELRSAERTLSGTQRSQGKPYDGYRPFMEQLVRAIDNDTRWRMKPVGPMGKHVRLLKPEWSKLIEATFGQVLESFVVTNNEDFRMLKDLFKRNKCNPEPQIYIGNPDPLDTTGKTPDDAGLDTILSVLNIDNTLVRNTLIINQAIEQVVLIADRNAAERFMFYGPRPNNVKVALCKGHNPNNGQRLERSRFGQAKTSPVNGWPREARMQTDREQQIRHQRETVDHHNRILRVVEQQVNEKRDASTKAGQELKRWEREERNLKTAVQQAEDAVEEQTHDIEAHRPRDGRLQELEKQLKDSKDELESLGLSFQDAVVQKDKHSQVSADAKHRLDEHDQEYQAAKARLDQAEQKLARLKDDRGRALLAKNKALEDITQAKQNVAEMQVRRDEKKATVSDFETMASGISRRVPLAPGLTAQDRDDLIERLTRDMKNQEQAAGGSEEELATRWQKAKTDYDDAVTQLNTANARGRKLVQTLNYRRLRWKKFRKFIAYRARFTFKYLLSERNFRGHVDMNHDKKTLEIHIEPDMAAKLSRKDAKGSLLQLPPELLSQILSHLTFQDLGAMRCTSRLANNLLSEGDILREWLRQNYTLHLLRLYPPPESVTFTYLSSLQKRYAIATEAAALYTEYIERKIVRHSLMRLSPYLRDAKLKDDFRDVAILMQERMLPLLLTVQHYLESYATLFVNAPRYGAETAKDPATTERWIWERERDVLSSYDLPHLVDVYYFWQFLTWTHNQLVRPPSYAGAFERRFRGWKTDPLTSHDLNFIIVFGNLNALSQLLRMRSFRDRQRKVEEWKRVLDPATCYPWRKHWGDFGLEYGAAMTAEQAERALKIQIQDGEVFSNGARAVLIEHGLLDRDADTAIGSAQQCTEFLSKIAGYDVLHVLPAHRPTITVGQDNEWCAACQCRHLATACPITSGRA</sequence>
<organism evidence="13 14">
    <name type="scientific">Rachicladosporium monterosium</name>
    <dbReference type="NCBI Taxonomy" id="1507873"/>
    <lineage>
        <taxon>Eukaryota</taxon>
        <taxon>Fungi</taxon>
        <taxon>Dikarya</taxon>
        <taxon>Ascomycota</taxon>
        <taxon>Pezizomycotina</taxon>
        <taxon>Dothideomycetes</taxon>
        <taxon>Dothideomycetidae</taxon>
        <taxon>Cladosporiales</taxon>
        <taxon>Cladosporiaceae</taxon>
        <taxon>Rachicladosporium</taxon>
    </lineage>
</organism>
<dbReference type="SMART" id="SM00256">
    <property type="entry name" value="FBOX"/>
    <property type="match status" value="1"/>
</dbReference>
<dbReference type="PROSITE" id="PS50181">
    <property type="entry name" value="FBOX"/>
    <property type="match status" value="1"/>
</dbReference>
<feature type="domain" description="F-box" evidence="12">
    <location>
        <begin position="719"/>
        <end position="768"/>
    </location>
</feature>
<keyword evidence="7" id="KW-0175">Coiled coil</keyword>
<dbReference type="PANTHER" id="PTHR19306:SF6">
    <property type="entry name" value="STRUCTURAL MAINTENANCE OF CHROMOSOMES PROTEIN 6"/>
    <property type="match status" value="1"/>
</dbReference>
<evidence type="ECO:0000256" key="3">
    <source>
        <dbReference type="ARBA" id="ARBA00022454"/>
    </source>
</evidence>
<keyword evidence="5" id="KW-0227">DNA damage</keyword>
<dbReference type="GO" id="GO:0016787">
    <property type="term" value="F:hydrolase activity"/>
    <property type="evidence" value="ECO:0007669"/>
    <property type="project" value="UniProtKB-KW"/>
</dbReference>
<keyword evidence="10" id="KW-0539">Nucleus</keyword>
<evidence type="ECO:0000256" key="6">
    <source>
        <dbReference type="ARBA" id="ARBA00022840"/>
    </source>
</evidence>
<proteinExistence type="predicted"/>
<feature type="compositionally biased region" description="Basic and acidic residues" evidence="11">
    <location>
        <begin position="455"/>
        <end position="469"/>
    </location>
</feature>
<dbReference type="PANTHER" id="PTHR19306">
    <property type="entry name" value="STRUCTURAL MAINTENANCE OF CHROMOSOMES 5,6 SMC5, SMC6"/>
    <property type="match status" value="1"/>
</dbReference>
<dbReference type="InterPro" id="IPR036047">
    <property type="entry name" value="F-box-like_dom_sf"/>
</dbReference>
<keyword evidence="8" id="KW-0233">DNA recombination</keyword>
<dbReference type="Pfam" id="PF00646">
    <property type="entry name" value="F-box"/>
    <property type="match status" value="1"/>
</dbReference>
<feature type="region of interest" description="Disordered" evidence="11">
    <location>
        <begin position="449"/>
        <end position="469"/>
    </location>
</feature>
<comment type="caution">
    <text evidence="13">The sequence shown here is derived from an EMBL/GenBank/DDBJ whole genome shotgun (WGS) entry which is preliminary data.</text>
</comment>
<feature type="compositionally biased region" description="Basic and acidic residues" evidence="11">
    <location>
        <begin position="174"/>
        <end position="188"/>
    </location>
</feature>
<evidence type="ECO:0000256" key="9">
    <source>
        <dbReference type="ARBA" id="ARBA00023204"/>
    </source>
</evidence>
<keyword evidence="9" id="KW-0234">DNA repair</keyword>
<keyword evidence="13" id="KW-0378">Hydrolase</keyword>
<dbReference type="CDD" id="cd09917">
    <property type="entry name" value="F-box_SF"/>
    <property type="match status" value="1"/>
</dbReference>
<evidence type="ECO:0000256" key="1">
    <source>
        <dbReference type="ARBA" id="ARBA00004123"/>
    </source>
</evidence>
<feature type="non-terminal residue" evidence="13">
    <location>
        <position position="1"/>
    </location>
</feature>
<evidence type="ECO:0000256" key="8">
    <source>
        <dbReference type="ARBA" id="ARBA00023172"/>
    </source>
</evidence>
<keyword evidence="14" id="KW-1185">Reference proteome</keyword>
<accession>A0ABR0KWZ0</accession>
<name>A0ABR0KWZ0_9PEZI</name>